<reference evidence="1" key="1">
    <citation type="journal article" date="2022" name="bioRxiv">
        <title>Sequencing and chromosome-scale assembly of the giantPleurodeles waltlgenome.</title>
        <authorList>
            <person name="Brown T."/>
            <person name="Elewa A."/>
            <person name="Iarovenko S."/>
            <person name="Subramanian E."/>
            <person name="Araus A.J."/>
            <person name="Petzold A."/>
            <person name="Susuki M."/>
            <person name="Suzuki K.-i.T."/>
            <person name="Hayashi T."/>
            <person name="Toyoda A."/>
            <person name="Oliveira C."/>
            <person name="Osipova E."/>
            <person name="Leigh N.D."/>
            <person name="Simon A."/>
            <person name="Yun M.H."/>
        </authorList>
    </citation>
    <scope>NUCLEOTIDE SEQUENCE</scope>
    <source>
        <strain evidence="1">20211129_DDA</strain>
        <tissue evidence="1">Liver</tissue>
    </source>
</reference>
<dbReference type="Proteomes" id="UP001066276">
    <property type="component" value="Chromosome 3_2"/>
</dbReference>
<comment type="caution">
    <text evidence="1">The sequence shown here is derived from an EMBL/GenBank/DDBJ whole genome shotgun (WGS) entry which is preliminary data.</text>
</comment>
<proteinExistence type="predicted"/>
<dbReference type="AlphaFoldDB" id="A0AAV7TQ88"/>
<sequence length="101" mass="11607">MTRDGTFMQVFPVPRRAQFEYKCGRSRAGGCAHEETWRSLFPVSINSTLKEKLKDVRASSHNSSQGRSQFFLCANCANTPVDKNLQKIRYAPLRYALRQLH</sequence>
<organism evidence="1 2">
    <name type="scientific">Pleurodeles waltl</name>
    <name type="common">Iberian ribbed newt</name>
    <dbReference type="NCBI Taxonomy" id="8319"/>
    <lineage>
        <taxon>Eukaryota</taxon>
        <taxon>Metazoa</taxon>
        <taxon>Chordata</taxon>
        <taxon>Craniata</taxon>
        <taxon>Vertebrata</taxon>
        <taxon>Euteleostomi</taxon>
        <taxon>Amphibia</taxon>
        <taxon>Batrachia</taxon>
        <taxon>Caudata</taxon>
        <taxon>Salamandroidea</taxon>
        <taxon>Salamandridae</taxon>
        <taxon>Pleurodelinae</taxon>
        <taxon>Pleurodeles</taxon>
    </lineage>
</organism>
<keyword evidence="2" id="KW-1185">Reference proteome</keyword>
<evidence type="ECO:0000313" key="2">
    <source>
        <dbReference type="Proteomes" id="UP001066276"/>
    </source>
</evidence>
<accession>A0AAV7TQ88</accession>
<evidence type="ECO:0000313" key="1">
    <source>
        <dbReference type="EMBL" id="KAJ1177857.1"/>
    </source>
</evidence>
<protein>
    <submittedName>
        <fullName evidence="1">Uncharacterized protein</fullName>
    </submittedName>
</protein>
<dbReference type="EMBL" id="JANPWB010000006">
    <property type="protein sequence ID" value="KAJ1177857.1"/>
    <property type="molecule type" value="Genomic_DNA"/>
</dbReference>
<name>A0AAV7TQ88_PLEWA</name>
<gene>
    <name evidence="1" type="ORF">NDU88_003109</name>
</gene>